<dbReference type="InParanoid" id="A0A6J2YVH6"/>
<gene>
    <name evidence="4" type="primary">LOC115891028</name>
</gene>
<name>A0A6J2YVH6_SITOR</name>
<reference evidence="4" key="1">
    <citation type="submission" date="2025-08" db="UniProtKB">
        <authorList>
            <consortium name="RefSeq"/>
        </authorList>
    </citation>
    <scope>IDENTIFICATION</scope>
    <source>
        <tissue evidence="4">Gonads</tissue>
    </source>
</reference>
<keyword evidence="3" id="KW-1185">Reference proteome</keyword>
<accession>A0A6J2YVH6</accession>
<dbReference type="GeneID" id="115891028"/>
<dbReference type="RefSeq" id="XP_030767279.1">
    <property type="nucleotide sequence ID" value="XM_030911419.1"/>
</dbReference>
<dbReference type="AlphaFoldDB" id="A0A6J2YVH6"/>
<feature type="signal peptide" evidence="2">
    <location>
        <begin position="1"/>
        <end position="28"/>
    </location>
</feature>
<feature type="compositionally biased region" description="Basic and acidic residues" evidence="1">
    <location>
        <begin position="206"/>
        <end position="225"/>
    </location>
</feature>
<sequence length="234" mass="26223">MSHNMGKLQVLIFLLVVVFVANVKHVSSRVYGLYNPGLKFDSDFSDSDDEFSDEFDVHNHWGRLGFHHHRRIDDDSIEYPPHKHFGHGHHHFGHGCNRRKSTTPTPSETTTLSTISTISTTAYKKTTASFYPSIDPRVTTITAPKVTSTDRSIVPSSEEPRVSTPRAPKTESAEEMTVSPNVEQKVSTPRAPKTESAEEMTVSPSVERKVSTSRTPKIDIRVREDLPDDTVPTQ</sequence>
<proteinExistence type="predicted"/>
<feature type="region of interest" description="Disordered" evidence="1">
    <location>
        <begin position="145"/>
        <end position="234"/>
    </location>
</feature>
<protein>
    <submittedName>
        <fullName evidence="4">Mucin-5AC-like isoform X1</fullName>
    </submittedName>
</protein>
<keyword evidence="2" id="KW-0732">Signal</keyword>
<evidence type="ECO:0000313" key="3">
    <source>
        <dbReference type="Proteomes" id="UP000504635"/>
    </source>
</evidence>
<feature type="compositionally biased region" description="Basic residues" evidence="1">
    <location>
        <begin position="86"/>
        <end position="101"/>
    </location>
</feature>
<feature type="compositionally biased region" description="Polar residues" evidence="1">
    <location>
        <begin position="178"/>
        <end position="187"/>
    </location>
</feature>
<dbReference type="Proteomes" id="UP000504635">
    <property type="component" value="Unplaced"/>
</dbReference>
<feature type="region of interest" description="Disordered" evidence="1">
    <location>
        <begin position="86"/>
        <end position="111"/>
    </location>
</feature>
<feature type="compositionally biased region" description="Low complexity" evidence="1">
    <location>
        <begin position="102"/>
        <end position="111"/>
    </location>
</feature>
<organism evidence="3 4">
    <name type="scientific">Sitophilus oryzae</name>
    <name type="common">Rice weevil</name>
    <name type="synonym">Curculio oryzae</name>
    <dbReference type="NCBI Taxonomy" id="7048"/>
    <lineage>
        <taxon>Eukaryota</taxon>
        <taxon>Metazoa</taxon>
        <taxon>Ecdysozoa</taxon>
        <taxon>Arthropoda</taxon>
        <taxon>Hexapoda</taxon>
        <taxon>Insecta</taxon>
        <taxon>Pterygota</taxon>
        <taxon>Neoptera</taxon>
        <taxon>Endopterygota</taxon>
        <taxon>Coleoptera</taxon>
        <taxon>Polyphaga</taxon>
        <taxon>Cucujiformia</taxon>
        <taxon>Curculionidae</taxon>
        <taxon>Dryophthorinae</taxon>
        <taxon>Sitophilus</taxon>
    </lineage>
</organism>
<dbReference type="KEGG" id="soy:115891028"/>
<evidence type="ECO:0000313" key="4">
    <source>
        <dbReference type="RefSeq" id="XP_030767279.1"/>
    </source>
</evidence>
<feature type="compositionally biased region" description="Polar residues" evidence="1">
    <location>
        <begin position="145"/>
        <end position="155"/>
    </location>
</feature>
<evidence type="ECO:0000256" key="2">
    <source>
        <dbReference type="SAM" id="SignalP"/>
    </source>
</evidence>
<feature type="chain" id="PRO_5027017476" evidence="2">
    <location>
        <begin position="29"/>
        <end position="234"/>
    </location>
</feature>
<evidence type="ECO:0000256" key="1">
    <source>
        <dbReference type="SAM" id="MobiDB-lite"/>
    </source>
</evidence>